<feature type="binding site" evidence="9">
    <location>
        <position position="486"/>
    </location>
    <ligand>
        <name>Mg(2+)</name>
        <dbReference type="ChEBI" id="CHEBI:18420"/>
    </ligand>
</feature>
<dbReference type="InterPro" id="IPR003101">
    <property type="entry name" value="KIX_dom"/>
</dbReference>
<dbReference type="CDD" id="cd11364">
    <property type="entry name" value="RNase_PH_PNPase_2"/>
    <property type="match status" value="1"/>
</dbReference>
<sequence length="701" mass="77189">MYKSYSMELAGRTLTVDVDRVCAQSNGAALMHYGDTTVLSTCTASAKPRDGIDFFPLSVEYEEKMYSVGKFPGGFKKREGRASDNAILTARVIDRPMRPLFPKDYRNDVLLNNLVLSVDQDASPELLAMLGSSLSTCLSDVPFDGPCATTQIGMVGGEFVVNPGNGEKAVSDLLLTVASTKEKVIMIEAGANELPEDKMIEAIYLAHDVNQQIIGFFESIIEECGKEKHEYVSSAIPEELFAKMKEVVKPEEMEKAVFTDDKAERDANVSLLSERLVEAFQDDEEALAILPDAIYQYEKKTVRKMILKDHKRPDGRAIDEIRKLEAEVDLLPRVHGSAMFKRGQTQIMNITTLAPLSEVQKVEGLNEFETEKRYLHQYNFPGYSVGEAKASRGPGRREIGHGALAEKALIPVLPSVEEFPYAIRSVSETMESNGSTSMASTCASCMSLMAAGVPIKKPVAGISCGLVTGDSDDEYLVLTDIQGLEDFFGDMDFKVTGTEEGITAIQMDIKIHGLTRPIVEEAIRRAREARLFIMNGVMKEAIAEPRAELSPYAPKILTMSINPEKIGDVIGKQGKTINGIIEETGVKIDIDDNGTVSISGTNLPDLERAKKIIESIVNDIEPGQIFEGTVVRMMDFGAFVQLSPNKDGMIHISKLSDQRVNKVEDVVHIGDKVRVKVLEVDKMGRINLSMRPQDLVEKQEA</sequence>
<dbReference type="InterPro" id="IPR003029">
    <property type="entry name" value="S1_domain"/>
</dbReference>
<dbReference type="SMART" id="SM00316">
    <property type="entry name" value="S1"/>
    <property type="match status" value="1"/>
</dbReference>
<dbReference type="GO" id="GO:0006355">
    <property type="term" value="P:regulation of DNA-templated transcription"/>
    <property type="evidence" value="ECO:0007669"/>
    <property type="project" value="InterPro"/>
</dbReference>
<dbReference type="Gene3D" id="2.40.50.140">
    <property type="entry name" value="Nucleic acid-binding proteins"/>
    <property type="match status" value="1"/>
</dbReference>
<dbReference type="Gene3D" id="3.30.1370.10">
    <property type="entry name" value="K Homology domain, type 1"/>
    <property type="match status" value="1"/>
</dbReference>
<comment type="subcellular location">
    <subcellularLocation>
        <location evidence="1 9">Cytoplasm</location>
    </subcellularLocation>
</comment>
<organism evidence="12 13">
    <name type="scientific">Oribacterium sinus</name>
    <dbReference type="NCBI Taxonomy" id="237576"/>
    <lineage>
        <taxon>Bacteria</taxon>
        <taxon>Bacillati</taxon>
        <taxon>Bacillota</taxon>
        <taxon>Clostridia</taxon>
        <taxon>Lachnospirales</taxon>
        <taxon>Lachnospiraceae</taxon>
        <taxon>Oribacterium</taxon>
    </lineage>
</organism>
<dbReference type="FunFam" id="3.30.230.70:FF:000002">
    <property type="entry name" value="Polyribonucleotide nucleotidyltransferase"/>
    <property type="match status" value="1"/>
</dbReference>
<evidence type="ECO:0000256" key="3">
    <source>
        <dbReference type="ARBA" id="ARBA00022490"/>
    </source>
</evidence>
<dbReference type="InterPro" id="IPR036345">
    <property type="entry name" value="ExoRNase_PH_dom2_sf"/>
</dbReference>
<dbReference type="InterPro" id="IPR036612">
    <property type="entry name" value="KH_dom_type_1_sf"/>
</dbReference>
<evidence type="ECO:0000259" key="10">
    <source>
        <dbReference type="PROSITE" id="PS50126"/>
    </source>
</evidence>
<accession>A0A930H367</accession>
<reference evidence="12" key="1">
    <citation type="submission" date="2020-04" db="EMBL/GenBank/DDBJ databases">
        <title>Deep metagenomics examines the oral microbiome during advanced dental caries in children, revealing novel taxa and co-occurrences with host molecules.</title>
        <authorList>
            <person name="Baker J.L."/>
            <person name="Morton J.T."/>
            <person name="Dinis M."/>
            <person name="Alvarez R."/>
            <person name="Tran N.C."/>
            <person name="Knight R."/>
            <person name="Edlund A."/>
        </authorList>
    </citation>
    <scope>NUCLEOTIDE SEQUENCE</scope>
    <source>
        <strain evidence="12">JCVI_48_bin.5</strain>
    </source>
</reference>
<dbReference type="InterPro" id="IPR012340">
    <property type="entry name" value="NA-bd_OB-fold"/>
</dbReference>
<dbReference type="Pfam" id="PF03726">
    <property type="entry name" value="PNPase"/>
    <property type="match status" value="1"/>
</dbReference>
<dbReference type="SUPFAM" id="SSF54211">
    <property type="entry name" value="Ribosomal protein S5 domain 2-like"/>
    <property type="match status" value="2"/>
</dbReference>
<dbReference type="PROSITE" id="PS50952">
    <property type="entry name" value="KIX"/>
    <property type="match status" value="1"/>
</dbReference>
<dbReference type="FunFam" id="3.30.1370.10:FF:000001">
    <property type="entry name" value="Polyribonucleotide nucleotidyltransferase"/>
    <property type="match status" value="1"/>
</dbReference>
<dbReference type="Pfam" id="PF01138">
    <property type="entry name" value="RNase_PH"/>
    <property type="match status" value="2"/>
</dbReference>
<dbReference type="GO" id="GO:0006396">
    <property type="term" value="P:RNA processing"/>
    <property type="evidence" value="ECO:0007669"/>
    <property type="project" value="InterPro"/>
</dbReference>
<dbReference type="PROSITE" id="PS50126">
    <property type="entry name" value="S1"/>
    <property type="match status" value="1"/>
</dbReference>
<dbReference type="InterPro" id="IPR020568">
    <property type="entry name" value="Ribosomal_Su5_D2-typ_SF"/>
</dbReference>
<evidence type="ECO:0000256" key="7">
    <source>
        <dbReference type="ARBA" id="ARBA00022842"/>
    </source>
</evidence>
<dbReference type="HAMAP" id="MF_01595">
    <property type="entry name" value="PNPase"/>
    <property type="match status" value="1"/>
</dbReference>
<keyword evidence="4 9" id="KW-0808">Transferase</keyword>
<feature type="domain" description="KIX" evidence="11">
    <location>
        <begin position="223"/>
        <end position="302"/>
    </location>
</feature>
<evidence type="ECO:0000256" key="4">
    <source>
        <dbReference type="ARBA" id="ARBA00022679"/>
    </source>
</evidence>
<dbReference type="Proteomes" id="UP000780721">
    <property type="component" value="Unassembled WGS sequence"/>
</dbReference>
<dbReference type="EC" id="2.7.7.8" evidence="9"/>
<dbReference type="InterPro" id="IPR001247">
    <property type="entry name" value="ExoRNase_PH_dom1"/>
</dbReference>
<comment type="similarity">
    <text evidence="2 9">Belongs to the polyribonucleotide nucleotidyltransferase family.</text>
</comment>
<evidence type="ECO:0000256" key="2">
    <source>
        <dbReference type="ARBA" id="ARBA00007404"/>
    </source>
</evidence>
<evidence type="ECO:0000256" key="1">
    <source>
        <dbReference type="ARBA" id="ARBA00004496"/>
    </source>
</evidence>
<gene>
    <name evidence="9" type="primary">pnp</name>
    <name evidence="12" type="ORF">HXM91_03080</name>
</gene>
<dbReference type="NCBIfam" id="NF008805">
    <property type="entry name" value="PRK11824.1"/>
    <property type="match status" value="1"/>
</dbReference>
<dbReference type="GO" id="GO:0004654">
    <property type="term" value="F:polyribonucleotide nucleotidyltransferase activity"/>
    <property type="evidence" value="ECO:0007669"/>
    <property type="project" value="UniProtKB-UniRule"/>
</dbReference>
<dbReference type="SUPFAM" id="SSF54791">
    <property type="entry name" value="Eukaryotic type KH-domain (KH-domain type I)"/>
    <property type="match status" value="1"/>
</dbReference>
<dbReference type="Pfam" id="PF03725">
    <property type="entry name" value="RNase_PH_C"/>
    <property type="match status" value="1"/>
</dbReference>
<dbReference type="AlphaFoldDB" id="A0A930H367"/>
<dbReference type="InterPro" id="IPR012162">
    <property type="entry name" value="PNPase"/>
</dbReference>
<dbReference type="PROSITE" id="PS50084">
    <property type="entry name" value="KH_TYPE_1"/>
    <property type="match status" value="1"/>
</dbReference>
<dbReference type="GO" id="GO:0003712">
    <property type="term" value="F:transcription coregulator activity"/>
    <property type="evidence" value="ECO:0007669"/>
    <property type="project" value="InterPro"/>
</dbReference>
<dbReference type="NCBIfam" id="TIGR03591">
    <property type="entry name" value="polynuc_phos"/>
    <property type="match status" value="1"/>
</dbReference>
<dbReference type="PANTHER" id="PTHR11252:SF0">
    <property type="entry name" value="POLYRIBONUCLEOTIDE NUCLEOTIDYLTRANSFERASE 1, MITOCHONDRIAL"/>
    <property type="match status" value="1"/>
</dbReference>
<dbReference type="Pfam" id="PF00575">
    <property type="entry name" value="S1"/>
    <property type="match status" value="1"/>
</dbReference>
<name>A0A930H367_9FIRM</name>
<dbReference type="GO" id="GO:0000287">
    <property type="term" value="F:magnesium ion binding"/>
    <property type="evidence" value="ECO:0007669"/>
    <property type="project" value="UniProtKB-UniRule"/>
</dbReference>
<keyword evidence="3 9" id="KW-0963">Cytoplasm</keyword>
<dbReference type="GO" id="GO:0005829">
    <property type="term" value="C:cytosol"/>
    <property type="evidence" value="ECO:0007669"/>
    <property type="project" value="TreeGrafter"/>
</dbReference>
<dbReference type="SUPFAM" id="SSF55666">
    <property type="entry name" value="Ribonuclease PH domain 2-like"/>
    <property type="match status" value="2"/>
</dbReference>
<dbReference type="CDD" id="cd04472">
    <property type="entry name" value="S1_PNPase"/>
    <property type="match status" value="1"/>
</dbReference>
<dbReference type="GO" id="GO:0003723">
    <property type="term" value="F:RNA binding"/>
    <property type="evidence" value="ECO:0007669"/>
    <property type="project" value="UniProtKB-UniRule"/>
</dbReference>
<evidence type="ECO:0000313" key="12">
    <source>
        <dbReference type="EMBL" id="MBF1304839.1"/>
    </source>
</evidence>
<dbReference type="InterPro" id="IPR015847">
    <property type="entry name" value="ExoRNase_PH_dom2"/>
</dbReference>
<dbReference type="InterPro" id="IPR015848">
    <property type="entry name" value="PNPase_PH_RNA-bd_bac/org-type"/>
</dbReference>
<evidence type="ECO:0000256" key="9">
    <source>
        <dbReference type="HAMAP-Rule" id="MF_01595"/>
    </source>
</evidence>
<dbReference type="SUPFAM" id="SSF46915">
    <property type="entry name" value="Polynucleotide phosphorylase/guanosine pentaphosphate synthase (PNPase/GPSI), domain 3"/>
    <property type="match status" value="1"/>
</dbReference>
<dbReference type="CDD" id="cd02393">
    <property type="entry name" value="KH-I_PNPase"/>
    <property type="match status" value="1"/>
</dbReference>
<dbReference type="FunFam" id="3.30.230.70:FF:000001">
    <property type="entry name" value="Polyribonucleotide nucleotidyltransferase"/>
    <property type="match status" value="1"/>
</dbReference>
<keyword evidence="7 9" id="KW-0460">Magnesium</keyword>
<dbReference type="SMART" id="SM00322">
    <property type="entry name" value="KH"/>
    <property type="match status" value="1"/>
</dbReference>
<dbReference type="PIRSF" id="PIRSF005499">
    <property type="entry name" value="PNPase"/>
    <property type="match status" value="1"/>
</dbReference>
<dbReference type="FunFam" id="2.40.50.140:FF:000023">
    <property type="entry name" value="Polyribonucleotide nucleotidyltransferase"/>
    <property type="match status" value="1"/>
</dbReference>
<keyword evidence="8 9" id="KW-0694">RNA-binding</keyword>
<dbReference type="GO" id="GO:0006402">
    <property type="term" value="P:mRNA catabolic process"/>
    <property type="evidence" value="ECO:0007669"/>
    <property type="project" value="UniProtKB-UniRule"/>
</dbReference>
<feature type="domain" description="S1 motif" evidence="10">
    <location>
        <begin position="623"/>
        <end position="691"/>
    </location>
</feature>
<dbReference type="InterPro" id="IPR004087">
    <property type="entry name" value="KH_dom"/>
</dbReference>
<dbReference type="EMBL" id="JABZRB010000056">
    <property type="protein sequence ID" value="MBF1304839.1"/>
    <property type="molecule type" value="Genomic_DNA"/>
</dbReference>
<evidence type="ECO:0000256" key="5">
    <source>
        <dbReference type="ARBA" id="ARBA00022695"/>
    </source>
</evidence>
<dbReference type="InterPro" id="IPR004088">
    <property type="entry name" value="KH_dom_type_1"/>
</dbReference>
<dbReference type="SUPFAM" id="SSF50249">
    <property type="entry name" value="Nucleic acid-binding proteins"/>
    <property type="match status" value="1"/>
</dbReference>
<evidence type="ECO:0000313" key="13">
    <source>
        <dbReference type="Proteomes" id="UP000780721"/>
    </source>
</evidence>
<dbReference type="PANTHER" id="PTHR11252">
    <property type="entry name" value="POLYRIBONUCLEOTIDE NUCLEOTIDYLTRANSFERASE"/>
    <property type="match status" value="1"/>
</dbReference>
<evidence type="ECO:0000259" key="11">
    <source>
        <dbReference type="PROSITE" id="PS50952"/>
    </source>
</evidence>
<dbReference type="Gene3D" id="3.30.230.70">
    <property type="entry name" value="GHMP Kinase, N-terminal domain"/>
    <property type="match status" value="2"/>
</dbReference>
<protein>
    <recommendedName>
        <fullName evidence="9">Polyribonucleotide nucleotidyltransferase</fullName>
        <ecNumber evidence="9">2.7.7.8</ecNumber>
    </recommendedName>
    <alternativeName>
        <fullName evidence="9">Polynucleotide phosphorylase</fullName>
        <shortName evidence="9">PNPase</shortName>
    </alternativeName>
</protein>
<feature type="binding site" evidence="9">
    <location>
        <position position="492"/>
    </location>
    <ligand>
        <name>Mg(2+)</name>
        <dbReference type="ChEBI" id="CHEBI:18420"/>
    </ligand>
</feature>
<comment type="caution">
    <text evidence="12">The sequence shown here is derived from an EMBL/GenBank/DDBJ whole genome shotgun (WGS) entry which is preliminary data.</text>
</comment>
<comment type="catalytic activity">
    <reaction evidence="9">
        <text>RNA(n+1) + phosphate = RNA(n) + a ribonucleoside 5'-diphosphate</text>
        <dbReference type="Rhea" id="RHEA:22096"/>
        <dbReference type="Rhea" id="RHEA-COMP:14527"/>
        <dbReference type="Rhea" id="RHEA-COMP:17342"/>
        <dbReference type="ChEBI" id="CHEBI:43474"/>
        <dbReference type="ChEBI" id="CHEBI:57930"/>
        <dbReference type="ChEBI" id="CHEBI:140395"/>
        <dbReference type="EC" id="2.7.7.8"/>
    </reaction>
</comment>
<comment type="cofactor">
    <cofactor evidence="9">
        <name>Mg(2+)</name>
        <dbReference type="ChEBI" id="CHEBI:18420"/>
    </cofactor>
</comment>
<dbReference type="InterPro" id="IPR027408">
    <property type="entry name" value="PNPase/RNase_PH_dom_sf"/>
</dbReference>
<keyword evidence="6 9" id="KW-0479">Metal-binding</keyword>
<evidence type="ECO:0000256" key="6">
    <source>
        <dbReference type="ARBA" id="ARBA00022723"/>
    </source>
</evidence>
<comment type="function">
    <text evidence="9">Involved in mRNA degradation. Catalyzes the phosphorolysis of single-stranded polyribonucleotides processively in the 3'- to 5'-direction.</text>
</comment>
<dbReference type="InterPro" id="IPR036456">
    <property type="entry name" value="PNPase_PH_RNA-bd_sf"/>
</dbReference>
<dbReference type="Pfam" id="PF00013">
    <property type="entry name" value="KH_1"/>
    <property type="match status" value="1"/>
</dbReference>
<dbReference type="GO" id="GO:0000175">
    <property type="term" value="F:3'-5'-RNA exonuclease activity"/>
    <property type="evidence" value="ECO:0007669"/>
    <property type="project" value="TreeGrafter"/>
</dbReference>
<keyword evidence="5 9" id="KW-0548">Nucleotidyltransferase</keyword>
<evidence type="ECO:0000256" key="8">
    <source>
        <dbReference type="ARBA" id="ARBA00022884"/>
    </source>
</evidence>
<proteinExistence type="inferred from homology"/>